<name>A0A3A9AS70_9FIRM</name>
<evidence type="ECO:0000313" key="1">
    <source>
        <dbReference type="EMBL" id="RKI94222.1"/>
    </source>
</evidence>
<evidence type="ECO:0000313" key="2">
    <source>
        <dbReference type="Proteomes" id="UP000280696"/>
    </source>
</evidence>
<dbReference type="RefSeq" id="WP_120466014.1">
    <property type="nucleotide sequence ID" value="NZ_RAYQ01000001.1"/>
</dbReference>
<sequence length="132" mass="15709">MKVNKIGEALGIEEYMGKDGYTYYVIDEKGKRTIRFDNIYSKWMRALYSLICHIAIERDKHKLDINKIENNSRYHFFGLAESVADQLMFFFIKDQLSECNGNKELNKLCYYILFSACDNDLEEYNSLHEFAW</sequence>
<proteinExistence type="predicted"/>
<gene>
    <name evidence="1" type="ORF">D7V94_01270</name>
</gene>
<dbReference type="Proteomes" id="UP000280696">
    <property type="component" value="Unassembled WGS sequence"/>
</dbReference>
<dbReference type="AlphaFoldDB" id="A0A3A9AS70"/>
<dbReference type="EMBL" id="RAYQ01000001">
    <property type="protein sequence ID" value="RKI94222.1"/>
    <property type="molecule type" value="Genomic_DNA"/>
</dbReference>
<keyword evidence="2" id="KW-1185">Reference proteome</keyword>
<protein>
    <submittedName>
        <fullName evidence="1">Uncharacterized protein</fullName>
    </submittedName>
</protein>
<accession>A0A3A9AS70</accession>
<organism evidence="1 2">
    <name type="scientific">Parablautia intestinalis</name>
    <dbReference type="NCBI Taxonomy" id="2320100"/>
    <lineage>
        <taxon>Bacteria</taxon>
        <taxon>Bacillati</taxon>
        <taxon>Bacillota</taxon>
        <taxon>Clostridia</taxon>
        <taxon>Lachnospirales</taxon>
        <taxon>Lachnospiraceae</taxon>
        <taxon>Parablautia</taxon>
    </lineage>
</organism>
<comment type="caution">
    <text evidence="1">The sequence shown here is derived from an EMBL/GenBank/DDBJ whole genome shotgun (WGS) entry which is preliminary data.</text>
</comment>
<reference evidence="1 2" key="1">
    <citation type="submission" date="2018-09" db="EMBL/GenBank/DDBJ databases">
        <title>Murine metabolic-syndrome-specific gut microbial biobank.</title>
        <authorList>
            <person name="Liu C."/>
        </authorList>
    </citation>
    <scope>NUCLEOTIDE SEQUENCE [LARGE SCALE GENOMIC DNA]</scope>
    <source>
        <strain evidence="1 2">0.1xD8-82</strain>
    </source>
</reference>